<dbReference type="PANTHER" id="PTHR30097">
    <property type="entry name" value="CATION EFFLUX SYSTEM PROTEIN CUSB"/>
    <property type="match status" value="1"/>
</dbReference>
<keyword evidence="2" id="KW-0813">Transport</keyword>
<dbReference type="Gene3D" id="2.40.420.20">
    <property type="match status" value="1"/>
</dbReference>
<sequence>MSLAACTHHSEETEKDAHFEVTDSLLHSLVIDTVKAENALSEITLTGSVAPDETKMVKIYPMVSGVAQAVHVQLGDVVKKGQVLTTMRSAEIAGFNRDLISAGADLRNAKRQMESTQDLYKSGLASEKDLEQSKSDYQKAVAENSRANSILAINKSNSNGLEVQAPLSGYIIEKNVTDNMQVRADNTQNLFTIADLSSVYVLINMYESDIASVQVGDEVKITTLAYPDKVFTGKIDKLFDVLDPDNKVMRARVQINNPDNMLKPGMFTNVKIQAKSGMNLPAINTNSIVFDNNKNYVVVIDGPAKVHIQPIEIAKRVEDVAYISSGLKPGQRVVASRQVYLYESLKD</sequence>
<protein>
    <submittedName>
        <fullName evidence="6">Efflux RND transporter periplasmic adaptor subunit</fullName>
    </submittedName>
</protein>
<evidence type="ECO:0000259" key="3">
    <source>
        <dbReference type="Pfam" id="PF25954"/>
    </source>
</evidence>
<evidence type="ECO:0000313" key="6">
    <source>
        <dbReference type="EMBL" id="GAA3965524.1"/>
    </source>
</evidence>
<dbReference type="SUPFAM" id="SSF111369">
    <property type="entry name" value="HlyD-like secretion proteins"/>
    <property type="match status" value="1"/>
</dbReference>
<dbReference type="InterPro" id="IPR058647">
    <property type="entry name" value="BSH_CzcB-like"/>
</dbReference>
<feature type="domain" description="CzcB-like barrel-sandwich hybrid" evidence="5">
    <location>
        <begin position="56"/>
        <end position="195"/>
    </location>
</feature>
<dbReference type="Proteomes" id="UP001500742">
    <property type="component" value="Unassembled WGS sequence"/>
</dbReference>
<evidence type="ECO:0000256" key="1">
    <source>
        <dbReference type="ARBA" id="ARBA00009477"/>
    </source>
</evidence>
<feature type="domain" description="CusB-like beta-barrel" evidence="3">
    <location>
        <begin position="199"/>
        <end position="275"/>
    </location>
</feature>
<accession>A0ABP7PH57</accession>
<dbReference type="Pfam" id="PF25954">
    <property type="entry name" value="Beta-barrel_RND_2"/>
    <property type="match status" value="1"/>
</dbReference>
<dbReference type="InterPro" id="IPR058792">
    <property type="entry name" value="Beta-barrel_RND_2"/>
</dbReference>
<gene>
    <name evidence="6" type="ORF">GCM10022210_12530</name>
</gene>
<evidence type="ECO:0000313" key="7">
    <source>
        <dbReference type="Proteomes" id="UP001500742"/>
    </source>
</evidence>
<evidence type="ECO:0000259" key="4">
    <source>
        <dbReference type="Pfam" id="PF25967"/>
    </source>
</evidence>
<dbReference type="InterPro" id="IPR006143">
    <property type="entry name" value="RND_pump_MFP"/>
</dbReference>
<dbReference type="PANTHER" id="PTHR30097:SF4">
    <property type="entry name" value="SLR6042 PROTEIN"/>
    <property type="match status" value="1"/>
</dbReference>
<dbReference type="EMBL" id="BAAAZC010000008">
    <property type="protein sequence ID" value="GAA3965524.1"/>
    <property type="molecule type" value="Genomic_DNA"/>
</dbReference>
<keyword evidence="7" id="KW-1185">Reference proteome</keyword>
<dbReference type="NCBIfam" id="TIGR01730">
    <property type="entry name" value="RND_mfp"/>
    <property type="match status" value="1"/>
</dbReference>
<comment type="similarity">
    <text evidence="1">Belongs to the membrane fusion protein (MFP) (TC 8.A.1) family.</text>
</comment>
<dbReference type="Gene3D" id="2.40.50.100">
    <property type="match status" value="1"/>
</dbReference>
<dbReference type="InterPro" id="IPR051909">
    <property type="entry name" value="MFP_Cation_Efflux"/>
</dbReference>
<dbReference type="InterPro" id="IPR058627">
    <property type="entry name" value="MdtA-like_C"/>
</dbReference>
<organism evidence="6 7">
    <name type="scientific">Mucilaginibacter dorajii</name>
    <dbReference type="NCBI Taxonomy" id="692994"/>
    <lineage>
        <taxon>Bacteria</taxon>
        <taxon>Pseudomonadati</taxon>
        <taxon>Bacteroidota</taxon>
        <taxon>Sphingobacteriia</taxon>
        <taxon>Sphingobacteriales</taxon>
        <taxon>Sphingobacteriaceae</taxon>
        <taxon>Mucilaginibacter</taxon>
    </lineage>
</organism>
<name>A0ABP7PH57_9SPHI</name>
<dbReference type="Pfam" id="PF25973">
    <property type="entry name" value="BSH_CzcB"/>
    <property type="match status" value="1"/>
</dbReference>
<feature type="domain" description="Multidrug resistance protein MdtA-like C-terminal permuted SH3" evidence="4">
    <location>
        <begin position="293"/>
        <end position="337"/>
    </location>
</feature>
<dbReference type="Pfam" id="PF25967">
    <property type="entry name" value="RND-MFP_C"/>
    <property type="match status" value="1"/>
</dbReference>
<dbReference type="Gene3D" id="1.10.287.470">
    <property type="entry name" value="Helix hairpin bin"/>
    <property type="match status" value="1"/>
</dbReference>
<reference evidence="7" key="1">
    <citation type="journal article" date="2019" name="Int. J. Syst. Evol. Microbiol.">
        <title>The Global Catalogue of Microorganisms (GCM) 10K type strain sequencing project: providing services to taxonomists for standard genome sequencing and annotation.</title>
        <authorList>
            <consortium name="The Broad Institute Genomics Platform"/>
            <consortium name="The Broad Institute Genome Sequencing Center for Infectious Disease"/>
            <person name="Wu L."/>
            <person name="Ma J."/>
        </authorList>
    </citation>
    <scope>NUCLEOTIDE SEQUENCE [LARGE SCALE GENOMIC DNA]</scope>
    <source>
        <strain evidence="7">JCM 16601</strain>
    </source>
</reference>
<evidence type="ECO:0000256" key="2">
    <source>
        <dbReference type="ARBA" id="ARBA00022448"/>
    </source>
</evidence>
<dbReference type="Gene3D" id="2.40.30.170">
    <property type="match status" value="1"/>
</dbReference>
<comment type="caution">
    <text evidence="6">The sequence shown here is derived from an EMBL/GenBank/DDBJ whole genome shotgun (WGS) entry which is preliminary data.</text>
</comment>
<proteinExistence type="inferred from homology"/>
<evidence type="ECO:0000259" key="5">
    <source>
        <dbReference type="Pfam" id="PF25973"/>
    </source>
</evidence>